<dbReference type="OrthoDB" id="3540210at2759"/>
<dbReference type="VEuPathDB" id="FungiDB:BTJ68_09572"/>
<sequence length="663" mass="73165">MASTPPLLYQIWEDHTHSGLGAYTVTLPTRHGDFLIAALALIVTLTGEGLWKIIANLLHRIRAKDRDMDVQHLENQVILRNQTIPFDSALEFGKVAWAWRKSRFGSVGKTLSLMIWPLCIMVAFSVASIYSAKVSRPAYEANRILLTSSECGLVMPSLTSQQSVMGRLETQEKYVQDMRQSRAYAEACYHGESGPAACDAFAALRLPFEVDEQAACPFGERCLLGSNGAVRYDTGRLDSHTYLGINANPAGRIDFRILSTCSVLDIEDLRTVFTEELTQQQLWNVSRAYLGPVKGVSDWTYQHSDMLRMLEQPYSIQSFHQTDRTPDVNDSRESSIGTWRPIKELQVGRADLSVHFIAANNVTYTDVVTDPLFAAARQLPYGGYRADNMFRVLACADQMQVCAQNGDACSPMQGLSILERDLAVSEGFSPIQEATAVRIAVAFQQSSSYSVVTSTPQSALKASDLLISMAQDSRALPADQWIRETKGWFETGLANLQLQIAQYPNNFWSINGSDTSGVTPPSEYPRSELGHALSQLCSRQMGRNTGSYQSFSIAGLLIIGIVALLVLLTSLAVSFIPSPGSHSHKKVAYIADGKLQLLRQILQARGLDGWVRKSLKAEVPVLANGYDHATTGPAEESQDFMGYRNTSGTEVHRTKHDIDTQGF</sequence>
<dbReference type="AlphaFoldDB" id="A0A3M7F6S9"/>
<protein>
    <submittedName>
        <fullName evidence="2">Uncharacterized protein</fullName>
    </submittedName>
</protein>
<reference evidence="2 3" key="1">
    <citation type="journal article" date="2018" name="BMC Genomics">
        <title>Genomic evidence for intraspecific hybridization in a clonal and extremely halotolerant yeast.</title>
        <authorList>
            <person name="Gostincar C."/>
            <person name="Stajich J.E."/>
            <person name="Zupancic J."/>
            <person name="Zalar P."/>
            <person name="Gunde-Cimerman N."/>
        </authorList>
    </citation>
    <scope>NUCLEOTIDE SEQUENCE [LARGE SCALE GENOMIC DNA]</scope>
    <source>
        <strain evidence="2 3">EXF-2788</strain>
    </source>
</reference>
<keyword evidence="1" id="KW-0812">Transmembrane</keyword>
<evidence type="ECO:0000313" key="2">
    <source>
        <dbReference type="EMBL" id="RMY84549.1"/>
    </source>
</evidence>
<keyword evidence="1" id="KW-0472">Membrane</keyword>
<accession>A0A3M7F6S9</accession>
<dbReference type="EMBL" id="QWIR01000150">
    <property type="protein sequence ID" value="RMY84549.1"/>
    <property type="molecule type" value="Genomic_DNA"/>
</dbReference>
<organism evidence="2 3">
    <name type="scientific">Hortaea werneckii</name>
    <name type="common">Black yeast</name>
    <name type="synonym">Cladosporium werneckii</name>
    <dbReference type="NCBI Taxonomy" id="91943"/>
    <lineage>
        <taxon>Eukaryota</taxon>
        <taxon>Fungi</taxon>
        <taxon>Dikarya</taxon>
        <taxon>Ascomycota</taxon>
        <taxon>Pezizomycotina</taxon>
        <taxon>Dothideomycetes</taxon>
        <taxon>Dothideomycetidae</taxon>
        <taxon>Mycosphaerellales</taxon>
        <taxon>Teratosphaeriaceae</taxon>
        <taxon>Hortaea</taxon>
    </lineage>
</organism>
<dbReference type="Proteomes" id="UP000268823">
    <property type="component" value="Unassembled WGS sequence"/>
</dbReference>
<evidence type="ECO:0000313" key="3">
    <source>
        <dbReference type="Proteomes" id="UP000268823"/>
    </source>
</evidence>
<keyword evidence="1" id="KW-1133">Transmembrane helix</keyword>
<evidence type="ECO:0000256" key="1">
    <source>
        <dbReference type="SAM" id="Phobius"/>
    </source>
</evidence>
<comment type="caution">
    <text evidence="2">The sequence shown here is derived from an EMBL/GenBank/DDBJ whole genome shotgun (WGS) entry which is preliminary data.</text>
</comment>
<name>A0A3M7F6S9_HORWE</name>
<gene>
    <name evidence="2" type="ORF">D0861_06908</name>
</gene>
<feature type="transmembrane region" description="Helical" evidence="1">
    <location>
        <begin position="110"/>
        <end position="130"/>
    </location>
</feature>
<feature type="transmembrane region" description="Helical" evidence="1">
    <location>
        <begin position="34"/>
        <end position="58"/>
    </location>
</feature>
<feature type="transmembrane region" description="Helical" evidence="1">
    <location>
        <begin position="551"/>
        <end position="576"/>
    </location>
</feature>
<proteinExistence type="predicted"/>